<sequence>MVLRRDLPGRPRTRGRADGHGDLEADDSYNTDIIEVEIVQNVQTATPEPTETPEPTPTETATPEPTPTETSTPEPTATATATETPTPTEGGGPGFGAIVAVIALLAAALLATRRD</sequence>
<keyword evidence="6" id="KW-1185">Reference proteome</keyword>
<dbReference type="EMBL" id="JBHTAT010000001">
    <property type="protein sequence ID" value="MFC7256881.1"/>
    <property type="molecule type" value="Genomic_DNA"/>
</dbReference>
<evidence type="ECO:0000313" key="6">
    <source>
        <dbReference type="Proteomes" id="UP001596434"/>
    </source>
</evidence>
<accession>A0ABD6A366</accession>
<dbReference type="Pfam" id="PF18204">
    <property type="entry name" value="PGF-CTERM"/>
    <property type="match status" value="1"/>
</dbReference>
<feature type="compositionally biased region" description="Low complexity" evidence="2">
    <location>
        <begin position="57"/>
        <end position="88"/>
    </location>
</feature>
<name>A0ABD6A366_9EURY</name>
<organism evidence="5 6">
    <name type="scientific">Haloplanus litoreus</name>
    <dbReference type="NCBI Taxonomy" id="767515"/>
    <lineage>
        <taxon>Archaea</taxon>
        <taxon>Methanobacteriati</taxon>
        <taxon>Methanobacteriota</taxon>
        <taxon>Stenosarchaea group</taxon>
        <taxon>Halobacteria</taxon>
        <taxon>Halobacteriales</taxon>
        <taxon>Haloferacaceae</taxon>
        <taxon>Haloplanus</taxon>
    </lineage>
</organism>
<keyword evidence="1" id="KW-0732">Signal</keyword>
<feature type="compositionally biased region" description="Basic and acidic residues" evidence="2">
    <location>
        <begin position="1"/>
        <end position="23"/>
    </location>
</feature>
<reference evidence="5 6" key="1">
    <citation type="journal article" date="2019" name="Int. J. Syst. Evol. Microbiol.">
        <title>The Global Catalogue of Microorganisms (GCM) 10K type strain sequencing project: providing services to taxonomists for standard genome sequencing and annotation.</title>
        <authorList>
            <consortium name="The Broad Institute Genomics Platform"/>
            <consortium name="The Broad Institute Genome Sequencing Center for Infectious Disease"/>
            <person name="Wu L."/>
            <person name="Ma J."/>
        </authorList>
    </citation>
    <scope>NUCLEOTIDE SEQUENCE [LARGE SCALE GENOMIC DNA]</scope>
    <source>
        <strain evidence="5 6">GX21</strain>
    </source>
</reference>
<protein>
    <submittedName>
        <fullName evidence="5">PGF-CTERM sorting domain-containing protein</fullName>
    </submittedName>
</protein>
<keyword evidence="3" id="KW-0472">Membrane</keyword>
<comment type="caution">
    <text evidence="5">The sequence shown here is derived from an EMBL/GenBank/DDBJ whole genome shotgun (WGS) entry which is preliminary data.</text>
</comment>
<feature type="domain" description="PGF-CTERM archaeal protein-sorting signal" evidence="4">
    <location>
        <begin position="93"/>
        <end position="114"/>
    </location>
</feature>
<dbReference type="GO" id="GO:0030115">
    <property type="term" value="C:S-layer"/>
    <property type="evidence" value="ECO:0007669"/>
    <property type="project" value="UniProtKB-SubCell"/>
</dbReference>
<evidence type="ECO:0000256" key="1">
    <source>
        <dbReference type="ARBA" id="ARBA00022729"/>
    </source>
</evidence>
<keyword evidence="3" id="KW-1133">Transmembrane helix</keyword>
<gene>
    <name evidence="5" type="ORF">ACFQKE_16465</name>
</gene>
<evidence type="ECO:0000313" key="5">
    <source>
        <dbReference type="EMBL" id="MFC7256881.1"/>
    </source>
</evidence>
<dbReference type="InterPro" id="IPR026371">
    <property type="entry name" value="PGF_CTERM"/>
</dbReference>
<dbReference type="RefSeq" id="WP_379706658.1">
    <property type="nucleotide sequence ID" value="NZ_JBHTAT010000001.1"/>
</dbReference>
<evidence type="ECO:0000256" key="3">
    <source>
        <dbReference type="SAM" id="Phobius"/>
    </source>
</evidence>
<dbReference type="GO" id="GO:0005886">
    <property type="term" value="C:plasma membrane"/>
    <property type="evidence" value="ECO:0007669"/>
    <property type="project" value="UniProtKB-SubCell"/>
</dbReference>
<dbReference type="AlphaFoldDB" id="A0ABD6A366"/>
<feature type="transmembrane region" description="Helical" evidence="3">
    <location>
        <begin position="94"/>
        <end position="112"/>
    </location>
</feature>
<evidence type="ECO:0000259" key="4">
    <source>
        <dbReference type="Pfam" id="PF18204"/>
    </source>
</evidence>
<evidence type="ECO:0000256" key="2">
    <source>
        <dbReference type="SAM" id="MobiDB-lite"/>
    </source>
</evidence>
<keyword evidence="3" id="KW-0812">Transmembrane</keyword>
<dbReference type="GeneID" id="96955277"/>
<proteinExistence type="predicted"/>
<dbReference type="Proteomes" id="UP001596434">
    <property type="component" value="Unassembled WGS sequence"/>
</dbReference>
<dbReference type="NCBIfam" id="TIGR04126">
    <property type="entry name" value="PGF_CTERM"/>
    <property type="match status" value="1"/>
</dbReference>
<feature type="region of interest" description="Disordered" evidence="2">
    <location>
        <begin position="1"/>
        <end position="95"/>
    </location>
</feature>